<protein>
    <submittedName>
        <fullName evidence="1">Uncharacterized protein</fullName>
    </submittedName>
</protein>
<evidence type="ECO:0000313" key="1">
    <source>
        <dbReference type="EMBL" id="KKY32938.1"/>
    </source>
</evidence>
<proteinExistence type="predicted"/>
<dbReference type="EMBL" id="LCUC01000269">
    <property type="protein sequence ID" value="KKY32938.1"/>
    <property type="molecule type" value="Genomic_DNA"/>
</dbReference>
<organism evidence="1 2">
    <name type="scientific">Diaporthe ampelina</name>
    <dbReference type="NCBI Taxonomy" id="1214573"/>
    <lineage>
        <taxon>Eukaryota</taxon>
        <taxon>Fungi</taxon>
        <taxon>Dikarya</taxon>
        <taxon>Ascomycota</taxon>
        <taxon>Pezizomycotina</taxon>
        <taxon>Sordariomycetes</taxon>
        <taxon>Sordariomycetidae</taxon>
        <taxon>Diaporthales</taxon>
        <taxon>Diaporthaceae</taxon>
        <taxon>Diaporthe</taxon>
    </lineage>
</organism>
<evidence type="ECO:0000313" key="2">
    <source>
        <dbReference type="Proteomes" id="UP000034680"/>
    </source>
</evidence>
<dbReference type="Pfam" id="PF11578">
    <property type="entry name" value="DUF3237"/>
    <property type="match status" value="1"/>
</dbReference>
<dbReference type="Proteomes" id="UP000034680">
    <property type="component" value="Unassembled WGS sequence"/>
</dbReference>
<dbReference type="OrthoDB" id="2544694at2759"/>
<comment type="caution">
    <text evidence="1">The sequence shown here is derived from an EMBL/GenBank/DDBJ whole genome shotgun (WGS) entry which is preliminary data.</text>
</comment>
<dbReference type="AlphaFoldDB" id="A0A0G2HCQ2"/>
<accession>A0A0G2HCQ2</accession>
<reference evidence="1 2" key="2">
    <citation type="submission" date="2015-05" db="EMBL/GenBank/DDBJ databases">
        <authorList>
            <person name="Morales-Cruz A."/>
            <person name="Amrine K.C."/>
            <person name="Cantu D."/>
        </authorList>
    </citation>
    <scope>NUCLEOTIDE SEQUENCE [LARGE SCALE GENOMIC DNA]</scope>
    <source>
        <strain evidence="1">DA912</strain>
    </source>
</reference>
<dbReference type="Gene3D" id="2.40.160.20">
    <property type="match status" value="1"/>
</dbReference>
<keyword evidence="2" id="KW-1185">Reference proteome</keyword>
<name>A0A0G2HCQ2_9PEZI</name>
<gene>
    <name evidence="1" type="ORF">UCDDA912_g07105</name>
</gene>
<reference evidence="1 2" key="1">
    <citation type="submission" date="2015-05" db="EMBL/GenBank/DDBJ databases">
        <title>Distinctive expansion of gene families associated with plant cell wall degradation and secondary metabolism in the genomes of grapevine trunk pathogens.</title>
        <authorList>
            <person name="Lawrence D.P."/>
            <person name="Travadon R."/>
            <person name="Rolshausen P.E."/>
            <person name="Baumgartner K."/>
        </authorList>
    </citation>
    <scope>NUCLEOTIDE SEQUENCE [LARGE SCALE GENOMIC DNA]</scope>
    <source>
        <strain evidence="1">DA912</strain>
    </source>
</reference>
<sequence>MAGFAKLTPAFTAKIPIDPPNAIGVLSTGTPLTHVSFIAGEEALSSEPGYPTALKGTWVHGSDYIKTDQGGGFSRLEVDSLFKDTATGGLVRYRYTGVVDMSRAAGKVLRGDADAATTEFGDIYTHVKFETGHPDLKVLENKVFVGSGRFILEAGKPVTVEYKISEVSI</sequence>